<evidence type="ECO:0000313" key="2">
    <source>
        <dbReference type="EMBL" id="MEV0974772.1"/>
    </source>
</evidence>
<evidence type="ECO:0008006" key="4">
    <source>
        <dbReference type="Google" id="ProtNLM"/>
    </source>
</evidence>
<dbReference type="RefSeq" id="WP_358141763.1">
    <property type="nucleotide sequence ID" value="NZ_JBFALK010000035.1"/>
</dbReference>
<protein>
    <recommendedName>
        <fullName evidence="4">Integrase</fullName>
    </recommendedName>
</protein>
<comment type="caution">
    <text evidence="2">The sequence shown here is derived from an EMBL/GenBank/DDBJ whole genome shotgun (WGS) entry which is preliminary data.</text>
</comment>
<proteinExistence type="predicted"/>
<keyword evidence="3" id="KW-1185">Reference proteome</keyword>
<evidence type="ECO:0000256" key="1">
    <source>
        <dbReference type="ARBA" id="ARBA00023172"/>
    </source>
</evidence>
<name>A0ABV3GU30_MICGL</name>
<dbReference type="InterPro" id="IPR011010">
    <property type="entry name" value="DNA_brk_join_enz"/>
</dbReference>
<dbReference type="Gene3D" id="1.10.443.10">
    <property type="entry name" value="Intergrase catalytic core"/>
    <property type="match status" value="1"/>
</dbReference>
<organism evidence="2 3">
    <name type="scientific">Microtetraspora glauca</name>
    <dbReference type="NCBI Taxonomy" id="1996"/>
    <lineage>
        <taxon>Bacteria</taxon>
        <taxon>Bacillati</taxon>
        <taxon>Actinomycetota</taxon>
        <taxon>Actinomycetes</taxon>
        <taxon>Streptosporangiales</taxon>
        <taxon>Streptosporangiaceae</taxon>
        <taxon>Microtetraspora</taxon>
    </lineage>
</organism>
<gene>
    <name evidence="2" type="ORF">AB0I59_39790</name>
</gene>
<sequence>MHKAQILALTPEQVASPPAARPYDLRHAAVSLWLNAGVAAPEVSERAGHGADVLLRVYAKCIDAGVEIANRRIDDAFET</sequence>
<keyword evidence="1" id="KW-0233">DNA recombination</keyword>
<dbReference type="Proteomes" id="UP001551675">
    <property type="component" value="Unassembled WGS sequence"/>
</dbReference>
<reference evidence="2 3" key="1">
    <citation type="submission" date="2024-06" db="EMBL/GenBank/DDBJ databases">
        <title>The Natural Products Discovery Center: Release of the First 8490 Sequenced Strains for Exploring Actinobacteria Biosynthetic Diversity.</title>
        <authorList>
            <person name="Kalkreuter E."/>
            <person name="Kautsar S.A."/>
            <person name="Yang D."/>
            <person name="Bader C.D."/>
            <person name="Teijaro C.N."/>
            <person name="Fluegel L."/>
            <person name="Davis C.M."/>
            <person name="Simpson J.R."/>
            <person name="Lauterbach L."/>
            <person name="Steele A.D."/>
            <person name="Gui C."/>
            <person name="Meng S."/>
            <person name="Li G."/>
            <person name="Viehrig K."/>
            <person name="Ye F."/>
            <person name="Su P."/>
            <person name="Kiefer A.F."/>
            <person name="Nichols A."/>
            <person name="Cepeda A.J."/>
            <person name="Yan W."/>
            <person name="Fan B."/>
            <person name="Jiang Y."/>
            <person name="Adhikari A."/>
            <person name="Zheng C.-J."/>
            <person name="Schuster L."/>
            <person name="Cowan T.M."/>
            <person name="Smanski M.J."/>
            <person name="Chevrette M.G."/>
            <person name="De Carvalho L.P.S."/>
            <person name="Shen B."/>
        </authorList>
    </citation>
    <scope>NUCLEOTIDE SEQUENCE [LARGE SCALE GENOMIC DNA]</scope>
    <source>
        <strain evidence="2 3">NPDC050100</strain>
    </source>
</reference>
<accession>A0ABV3GU30</accession>
<dbReference type="InterPro" id="IPR013762">
    <property type="entry name" value="Integrase-like_cat_sf"/>
</dbReference>
<dbReference type="EMBL" id="JBFALK010000035">
    <property type="protein sequence ID" value="MEV0974772.1"/>
    <property type="molecule type" value="Genomic_DNA"/>
</dbReference>
<dbReference type="SUPFAM" id="SSF56349">
    <property type="entry name" value="DNA breaking-rejoining enzymes"/>
    <property type="match status" value="1"/>
</dbReference>
<evidence type="ECO:0000313" key="3">
    <source>
        <dbReference type="Proteomes" id="UP001551675"/>
    </source>
</evidence>